<organism evidence="6 7">
    <name type="scientific">Candidatus Acidulodesulfobacterium ferriphilum</name>
    <dbReference type="NCBI Taxonomy" id="2597223"/>
    <lineage>
        <taxon>Bacteria</taxon>
        <taxon>Deltaproteobacteria</taxon>
        <taxon>Candidatus Acidulodesulfobacterales</taxon>
        <taxon>Candidatus Acidulodesulfobacterium</taxon>
    </lineage>
</organism>
<feature type="transmembrane region" description="Helical" evidence="5">
    <location>
        <begin position="49"/>
        <end position="66"/>
    </location>
</feature>
<dbReference type="GO" id="GO:0016020">
    <property type="term" value="C:membrane"/>
    <property type="evidence" value="ECO:0007669"/>
    <property type="project" value="UniProtKB-SubCell"/>
</dbReference>
<dbReference type="Proteomes" id="UP000320813">
    <property type="component" value="Unassembled WGS sequence"/>
</dbReference>
<protein>
    <submittedName>
        <fullName evidence="6">Isoprenylcysteine carboxylmethyltransferase family protein</fullName>
    </submittedName>
</protein>
<evidence type="ECO:0000313" key="6">
    <source>
        <dbReference type="EMBL" id="RZD15263.1"/>
    </source>
</evidence>
<name>A0A519BDB6_9DELT</name>
<dbReference type="PANTHER" id="PTHR12714:SF9">
    <property type="entry name" value="PROTEIN-S-ISOPRENYLCYSTEINE O-METHYLTRANSFERASE"/>
    <property type="match status" value="1"/>
</dbReference>
<reference evidence="6 7" key="1">
    <citation type="submission" date="2019-01" db="EMBL/GenBank/DDBJ databases">
        <title>Insights into ecological role of a new deltaproteobacterial order Candidatus Sinidesulfobacterales (Sva0485) by metagenomics and metatranscriptomics.</title>
        <authorList>
            <person name="Tan S."/>
            <person name="Liu J."/>
            <person name="Fang Y."/>
            <person name="Hedlund B.P."/>
            <person name="Lian Z.H."/>
            <person name="Huang L.Y."/>
            <person name="Li J.T."/>
            <person name="Huang L.N."/>
            <person name="Li W.J."/>
            <person name="Jiang H.C."/>
            <person name="Dong H.L."/>
            <person name="Shu W.S."/>
        </authorList>
    </citation>
    <scope>NUCLEOTIDE SEQUENCE [LARGE SCALE GENOMIC DNA]</scope>
    <source>
        <strain evidence="6">AP3</strain>
    </source>
</reference>
<keyword evidence="6" id="KW-0489">Methyltransferase</keyword>
<sequence length="196" mass="22632">MSYPIWLKYPYSYIFSAVLILIFISHFFILKKPLGYNKGKVYDRRWTQIYIASVGIAVLSGFLLSFGKIGRIEGHGVFWFFSGLIFMLAGSIIRLVALRTLGKYFSIMVAIQQNHTLVKKGIYSLIRHPAYTGLFLFMLGMGLSLGNWLSLFIIFAASVTIVFVRVPLEEKALIEKFGDEYRSYMKKTKRYIPYLF</sequence>
<accession>A0A519BDB6</accession>
<evidence type="ECO:0000256" key="5">
    <source>
        <dbReference type="SAM" id="Phobius"/>
    </source>
</evidence>
<keyword evidence="4 5" id="KW-0472">Membrane</keyword>
<dbReference type="EMBL" id="SGBD01000001">
    <property type="protein sequence ID" value="RZD15263.1"/>
    <property type="molecule type" value="Genomic_DNA"/>
</dbReference>
<comment type="subcellular location">
    <subcellularLocation>
        <location evidence="1">Membrane</location>
        <topology evidence="1">Multi-pass membrane protein</topology>
    </subcellularLocation>
</comment>
<dbReference type="InterPro" id="IPR007269">
    <property type="entry name" value="ICMT_MeTrfase"/>
</dbReference>
<dbReference type="Pfam" id="PF04140">
    <property type="entry name" value="ICMT"/>
    <property type="match status" value="1"/>
</dbReference>
<proteinExistence type="predicted"/>
<evidence type="ECO:0000313" key="7">
    <source>
        <dbReference type="Proteomes" id="UP000320813"/>
    </source>
</evidence>
<dbReference type="AlphaFoldDB" id="A0A519BDB6"/>
<evidence type="ECO:0000256" key="2">
    <source>
        <dbReference type="ARBA" id="ARBA00022692"/>
    </source>
</evidence>
<dbReference type="GO" id="GO:0004671">
    <property type="term" value="F:protein C-terminal S-isoprenylcysteine carboxyl O-methyltransferase activity"/>
    <property type="evidence" value="ECO:0007669"/>
    <property type="project" value="InterPro"/>
</dbReference>
<gene>
    <name evidence="6" type="ORF">EVJ47_03055</name>
</gene>
<dbReference type="PANTHER" id="PTHR12714">
    <property type="entry name" value="PROTEIN-S ISOPRENYLCYSTEINE O-METHYLTRANSFERASE"/>
    <property type="match status" value="1"/>
</dbReference>
<feature type="transmembrane region" description="Helical" evidence="5">
    <location>
        <begin position="78"/>
        <end position="101"/>
    </location>
</feature>
<feature type="transmembrane region" description="Helical" evidence="5">
    <location>
        <begin position="12"/>
        <end position="29"/>
    </location>
</feature>
<dbReference type="Gene3D" id="1.20.120.1630">
    <property type="match status" value="1"/>
</dbReference>
<keyword evidence="2 5" id="KW-0812">Transmembrane</keyword>
<evidence type="ECO:0000256" key="3">
    <source>
        <dbReference type="ARBA" id="ARBA00022989"/>
    </source>
</evidence>
<keyword evidence="6" id="KW-0808">Transferase</keyword>
<evidence type="ECO:0000256" key="4">
    <source>
        <dbReference type="ARBA" id="ARBA00023136"/>
    </source>
</evidence>
<dbReference type="GO" id="GO:0032259">
    <property type="term" value="P:methylation"/>
    <property type="evidence" value="ECO:0007669"/>
    <property type="project" value="UniProtKB-KW"/>
</dbReference>
<evidence type="ECO:0000256" key="1">
    <source>
        <dbReference type="ARBA" id="ARBA00004141"/>
    </source>
</evidence>
<comment type="caution">
    <text evidence="6">The sequence shown here is derived from an EMBL/GenBank/DDBJ whole genome shotgun (WGS) entry which is preliminary data.</text>
</comment>
<keyword evidence="3 5" id="KW-1133">Transmembrane helix</keyword>